<evidence type="ECO:0000256" key="1">
    <source>
        <dbReference type="ARBA" id="ARBA00004651"/>
    </source>
</evidence>
<keyword evidence="4 6" id="KW-1133">Transmembrane helix</keyword>
<feature type="transmembrane region" description="Helical" evidence="6">
    <location>
        <begin position="21"/>
        <end position="43"/>
    </location>
</feature>
<feature type="transmembrane region" description="Helical" evidence="6">
    <location>
        <begin position="55"/>
        <end position="77"/>
    </location>
</feature>
<dbReference type="PROSITE" id="PS50850">
    <property type="entry name" value="MFS"/>
    <property type="match status" value="1"/>
</dbReference>
<feature type="transmembrane region" description="Helical" evidence="6">
    <location>
        <begin position="359"/>
        <end position="380"/>
    </location>
</feature>
<keyword evidence="2" id="KW-0813">Transport</keyword>
<keyword evidence="3 6" id="KW-0812">Transmembrane</keyword>
<evidence type="ECO:0000313" key="9">
    <source>
        <dbReference type="Proteomes" id="UP001243212"/>
    </source>
</evidence>
<proteinExistence type="predicted"/>
<dbReference type="PANTHER" id="PTHR42718:SF9">
    <property type="entry name" value="MAJOR FACILITATOR SUPERFAMILY MULTIDRUG TRANSPORTER MFSC"/>
    <property type="match status" value="1"/>
</dbReference>
<feature type="transmembrane region" description="Helical" evidence="6">
    <location>
        <begin position="215"/>
        <end position="235"/>
    </location>
</feature>
<dbReference type="InterPro" id="IPR011701">
    <property type="entry name" value="MFS"/>
</dbReference>
<dbReference type="PANTHER" id="PTHR42718">
    <property type="entry name" value="MAJOR FACILITATOR SUPERFAMILY MULTIDRUG TRANSPORTER MFSC"/>
    <property type="match status" value="1"/>
</dbReference>
<evidence type="ECO:0000259" key="7">
    <source>
        <dbReference type="PROSITE" id="PS50850"/>
    </source>
</evidence>
<feature type="transmembrane region" description="Helical" evidence="6">
    <location>
        <begin position="114"/>
        <end position="135"/>
    </location>
</feature>
<feature type="domain" description="Major facilitator superfamily (MFS) profile" evidence="7">
    <location>
        <begin position="17"/>
        <end position="499"/>
    </location>
</feature>
<protein>
    <submittedName>
        <fullName evidence="8">DHA2 family multidrug resistance protein-like MFS transporter</fullName>
    </submittedName>
</protein>
<feature type="transmembrane region" description="Helical" evidence="6">
    <location>
        <begin position="425"/>
        <end position="448"/>
    </location>
</feature>
<dbReference type="RefSeq" id="WP_307682389.1">
    <property type="nucleotide sequence ID" value="NZ_JAUSQX010000001.1"/>
</dbReference>
<feature type="transmembrane region" description="Helical" evidence="6">
    <location>
        <begin position="386"/>
        <end position="404"/>
    </location>
</feature>
<keyword evidence="5 6" id="KW-0472">Membrane</keyword>
<reference evidence="8 9" key="1">
    <citation type="submission" date="2023-07" db="EMBL/GenBank/DDBJ databases">
        <title>Sequencing the genomes of 1000 actinobacteria strains.</title>
        <authorList>
            <person name="Klenk H.-P."/>
        </authorList>
    </citation>
    <scope>NUCLEOTIDE SEQUENCE [LARGE SCALE GENOMIC DNA]</scope>
    <source>
        <strain evidence="8 9">DSM 17163</strain>
    </source>
</reference>
<organism evidence="8 9">
    <name type="scientific">Trueperella bonasi</name>
    <dbReference type="NCBI Taxonomy" id="312286"/>
    <lineage>
        <taxon>Bacteria</taxon>
        <taxon>Bacillati</taxon>
        <taxon>Actinomycetota</taxon>
        <taxon>Actinomycetes</taxon>
        <taxon>Actinomycetales</taxon>
        <taxon>Actinomycetaceae</taxon>
        <taxon>Trueperella</taxon>
    </lineage>
</organism>
<name>A0ABT9NFI2_9ACTO</name>
<evidence type="ECO:0000313" key="8">
    <source>
        <dbReference type="EMBL" id="MDP9806153.1"/>
    </source>
</evidence>
<evidence type="ECO:0000256" key="5">
    <source>
        <dbReference type="ARBA" id="ARBA00023136"/>
    </source>
</evidence>
<accession>A0ABT9NFI2</accession>
<dbReference type="SUPFAM" id="SSF103473">
    <property type="entry name" value="MFS general substrate transporter"/>
    <property type="match status" value="1"/>
</dbReference>
<comment type="caution">
    <text evidence="8">The sequence shown here is derived from an EMBL/GenBank/DDBJ whole genome shotgun (WGS) entry which is preliminary data.</text>
</comment>
<feature type="transmembrane region" description="Helical" evidence="6">
    <location>
        <begin position="288"/>
        <end position="308"/>
    </location>
</feature>
<feature type="transmembrane region" description="Helical" evidence="6">
    <location>
        <begin position="328"/>
        <end position="347"/>
    </location>
</feature>
<evidence type="ECO:0000256" key="3">
    <source>
        <dbReference type="ARBA" id="ARBA00022692"/>
    </source>
</evidence>
<feature type="transmembrane region" description="Helical" evidence="6">
    <location>
        <begin position="247"/>
        <end position="267"/>
    </location>
</feature>
<dbReference type="Pfam" id="PF07690">
    <property type="entry name" value="MFS_1"/>
    <property type="match status" value="1"/>
</dbReference>
<dbReference type="EMBL" id="JAUSQX010000001">
    <property type="protein sequence ID" value="MDP9806153.1"/>
    <property type="molecule type" value="Genomic_DNA"/>
</dbReference>
<feature type="transmembrane region" description="Helical" evidence="6">
    <location>
        <begin position="175"/>
        <end position="194"/>
    </location>
</feature>
<dbReference type="Proteomes" id="UP001243212">
    <property type="component" value="Unassembled WGS sequence"/>
</dbReference>
<dbReference type="InterPro" id="IPR020846">
    <property type="entry name" value="MFS_dom"/>
</dbReference>
<dbReference type="CDD" id="cd17321">
    <property type="entry name" value="MFS_MMR_MDR_like"/>
    <property type="match status" value="1"/>
</dbReference>
<evidence type="ECO:0000256" key="6">
    <source>
        <dbReference type="SAM" id="Phobius"/>
    </source>
</evidence>
<dbReference type="Gene3D" id="1.20.1250.20">
    <property type="entry name" value="MFS general substrate transporter like domains"/>
    <property type="match status" value="2"/>
</dbReference>
<evidence type="ECO:0000256" key="2">
    <source>
        <dbReference type="ARBA" id="ARBA00022448"/>
    </source>
</evidence>
<keyword evidence="9" id="KW-1185">Reference proteome</keyword>
<sequence length="568" mass="60473">MTEKSTQATEFKGNDKLLLGFVLAVVTYWLFAGTIGNLISTIVDDIGTEYISQSIMSLAAPIAGLFSGLFIVVLGGLADRVGRVKVTQIGLLLSVIGSALLVFAMGPVATPFMLVGRVLQGLSTAMIMPATMALVKTYWEGEARQRAVSMWSIGSWGGSGFAALFGGVISQQINWRWIFIVNIIVSILAMLLIAGTPESKVPQKGPKKRFDWPGLIVFLITLLALMVALIFGANMPPYNDAGEPMGWTSPITLILIAVAVIGMVIFVRIEKNATNPFIDFGLFKNTTFTGATISNFLANATIGLLNVSQLVLIGARTEGQEGYLGTQGAGLLTLSYGIMIVTFIRFGEKLLQRFGPRKPMIWGMLIVIASAVLLVPTFVYLDTYKILAIIAYGLFGLGLAFYATPSTDAALSNLPADQAGAGSGIYKMASSLGGALGLAISLAVFNALKAGEPMAVGVDYVGVQDNVSLRFAGMVVMIINAAMALAAILSITLTVPKGGGSQDGGQMAESAAPAPQPTLDESKMQIMNRLAELPLKDLQRLEKQLIVNELAEMDESVLRRLVETKRKD</sequence>
<comment type="subcellular location">
    <subcellularLocation>
        <location evidence="1">Cell membrane</location>
        <topology evidence="1">Multi-pass membrane protein</topology>
    </subcellularLocation>
</comment>
<feature type="transmembrane region" description="Helical" evidence="6">
    <location>
        <begin position="147"/>
        <end position="169"/>
    </location>
</feature>
<feature type="transmembrane region" description="Helical" evidence="6">
    <location>
        <begin position="468"/>
        <end position="493"/>
    </location>
</feature>
<feature type="transmembrane region" description="Helical" evidence="6">
    <location>
        <begin position="89"/>
        <end position="108"/>
    </location>
</feature>
<gene>
    <name evidence="8" type="ORF">J2S70_000735</name>
</gene>
<dbReference type="InterPro" id="IPR036259">
    <property type="entry name" value="MFS_trans_sf"/>
</dbReference>
<evidence type="ECO:0000256" key="4">
    <source>
        <dbReference type="ARBA" id="ARBA00022989"/>
    </source>
</evidence>